<accession>A0ABN8IU07</accession>
<keyword evidence="2" id="KW-1185">Reference proteome</keyword>
<proteinExistence type="predicted"/>
<evidence type="ECO:0000313" key="1">
    <source>
        <dbReference type="EMBL" id="CAH2067030.1"/>
    </source>
</evidence>
<dbReference type="EMBL" id="OW152816">
    <property type="protein sequence ID" value="CAH2067030.1"/>
    <property type="molecule type" value="Genomic_DNA"/>
</dbReference>
<sequence>MLAGLPPRGEVAHGGPCLDTLPAINGPHPCGFAKLPVFSPSRLVNWHISQGVSVVVVYFLPPHTVNR</sequence>
<name>A0ABN8IU07_9NEOP</name>
<gene>
    <name evidence="1" type="ORF">IPOD504_LOCUS13694</name>
</gene>
<organism evidence="1 2">
    <name type="scientific">Iphiclides podalirius</name>
    <name type="common">scarce swallowtail</name>
    <dbReference type="NCBI Taxonomy" id="110791"/>
    <lineage>
        <taxon>Eukaryota</taxon>
        <taxon>Metazoa</taxon>
        <taxon>Ecdysozoa</taxon>
        <taxon>Arthropoda</taxon>
        <taxon>Hexapoda</taxon>
        <taxon>Insecta</taxon>
        <taxon>Pterygota</taxon>
        <taxon>Neoptera</taxon>
        <taxon>Endopterygota</taxon>
        <taxon>Lepidoptera</taxon>
        <taxon>Glossata</taxon>
        <taxon>Ditrysia</taxon>
        <taxon>Papilionoidea</taxon>
        <taxon>Papilionidae</taxon>
        <taxon>Papilioninae</taxon>
        <taxon>Iphiclides</taxon>
    </lineage>
</organism>
<protein>
    <submittedName>
        <fullName evidence="1">Uncharacterized protein</fullName>
    </submittedName>
</protein>
<feature type="non-terminal residue" evidence="1">
    <location>
        <position position="67"/>
    </location>
</feature>
<reference evidence="1" key="1">
    <citation type="submission" date="2022-03" db="EMBL/GenBank/DDBJ databases">
        <authorList>
            <person name="Martin H S."/>
        </authorList>
    </citation>
    <scope>NUCLEOTIDE SEQUENCE</scope>
</reference>
<evidence type="ECO:0000313" key="2">
    <source>
        <dbReference type="Proteomes" id="UP000837857"/>
    </source>
</evidence>
<dbReference type="Proteomes" id="UP000837857">
    <property type="component" value="Chromosome 4"/>
</dbReference>